<dbReference type="KEGG" id="mgel:G5B37_03705"/>
<organism evidence="1 2">
    <name type="scientific">Rasiella rasia</name>
    <dbReference type="NCBI Taxonomy" id="2744027"/>
    <lineage>
        <taxon>Bacteria</taxon>
        <taxon>Pseudomonadati</taxon>
        <taxon>Bacteroidota</taxon>
        <taxon>Flavobacteriia</taxon>
        <taxon>Flavobacteriales</taxon>
        <taxon>Flavobacteriaceae</taxon>
        <taxon>Rasiella</taxon>
    </lineage>
</organism>
<protein>
    <recommendedName>
        <fullName evidence="3">GIY-YIG domain-containing protein</fullName>
    </recommendedName>
</protein>
<reference evidence="1 2" key="1">
    <citation type="submission" date="2020-02" db="EMBL/GenBank/DDBJ databases">
        <title>Complete genome sequence of Flavobacteriaceae bacterium.</title>
        <authorList>
            <person name="Kim S.-J."/>
            <person name="Kim Y.-S."/>
            <person name="Kim K.-H."/>
        </authorList>
    </citation>
    <scope>NUCLEOTIDE SEQUENCE [LARGE SCALE GENOMIC DNA]</scope>
    <source>
        <strain evidence="1 2">RR4-40</strain>
    </source>
</reference>
<dbReference type="Proteomes" id="UP000505306">
    <property type="component" value="Chromosome"/>
</dbReference>
<evidence type="ECO:0000313" key="1">
    <source>
        <dbReference type="EMBL" id="QIE58697.1"/>
    </source>
</evidence>
<dbReference type="RefSeq" id="WP_164678728.1">
    <property type="nucleotide sequence ID" value="NZ_CP049057.1"/>
</dbReference>
<evidence type="ECO:0008006" key="3">
    <source>
        <dbReference type="Google" id="ProtNLM"/>
    </source>
</evidence>
<dbReference type="EMBL" id="CP049057">
    <property type="protein sequence ID" value="QIE58697.1"/>
    <property type="molecule type" value="Genomic_DNA"/>
</dbReference>
<name>A0A6G6GJJ5_9FLAO</name>
<sequence>MFDELEKYKKTNHFFYSKNDELKDVCNAPNNGIGVYLVYALKNGKIDLVYIGSSGKITNDGKMKIRIGGMCDRLINGKQFGGARRKTWKDKVLADNIEALDVYWYHTFDELNNDIPNYVEGILLQRYYELYGGLPQWNKEY</sequence>
<accession>A0A6G6GJJ5</accession>
<proteinExistence type="predicted"/>
<gene>
    <name evidence="1" type="ORF">G5B37_03705</name>
</gene>
<evidence type="ECO:0000313" key="2">
    <source>
        <dbReference type="Proteomes" id="UP000505306"/>
    </source>
</evidence>
<keyword evidence="2" id="KW-1185">Reference proteome</keyword>
<dbReference type="AlphaFoldDB" id="A0A6G6GJJ5"/>